<feature type="transmembrane region" description="Helical" evidence="8">
    <location>
        <begin position="222"/>
        <end position="240"/>
    </location>
</feature>
<evidence type="ECO:0000256" key="8">
    <source>
        <dbReference type="SAM" id="Phobius"/>
    </source>
</evidence>
<accession>A0A1G8F4L5</accession>
<name>A0A1G8F4L5_9MICO</name>
<dbReference type="NCBIfam" id="TIGR00710">
    <property type="entry name" value="efflux_Bcr_CflA"/>
    <property type="match status" value="1"/>
</dbReference>
<evidence type="ECO:0000313" key="10">
    <source>
        <dbReference type="EMBL" id="SDH77037.1"/>
    </source>
</evidence>
<dbReference type="InterPro" id="IPR036259">
    <property type="entry name" value="MFS_trans_sf"/>
</dbReference>
<keyword evidence="3" id="KW-0813">Transport</keyword>
<dbReference type="InterPro" id="IPR020846">
    <property type="entry name" value="MFS_dom"/>
</dbReference>
<feature type="transmembrane region" description="Helical" evidence="8">
    <location>
        <begin position="379"/>
        <end position="398"/>
    </location>
</feature>
<evidence type="ECO:0000256" key="5">
    <source>
        <dbReference type="ARBA" id="ARBA00022692"/>
    </source>
</evidence>
<keyword evidence="4" id="KW-1003">Cell membrane</keyword>
<feature type="transmembrane region" description="Helical" evidence="8">
    <location>
        <begin position="110"/>
        <end position="131"/>
    </location>
</feature>
<comment type="similarity">
    <text evidence="2">Belongs to the major facilitator superfamily. Bcr/CmlA family.</text>
</comment>
<gene>
    <name evidence="10" type="ORF">SAMN04489720_2327</name>
</gene>
<dbReference type="CDD" id="cd17320">
    <property type="entry name" value="MFS_MdfA_MDR_like"/>
    <property type="match status" value="1"/>
</dbReference>
<dbReference type="Pfam" id="PF07690">
    <property type="entry name" value="MFS_1"/>
    <property type="match status" value="1"/>
</dbReference>
<dbReference type="Gene3D" id="1.20.1720.10">
    <property type="entry name" value="Multidrug resistance protein D"/>
    <property type="match status" value="1"/>
</dbReference>
<dbReference type="InterPro" id="IPR005829">
    <property type="entry name" value="Sugar_transporter_CS"/>
</dbReference>
<organism evidence="10 11">
    <name type="scientific">Agrococcus jejuensis</name>
    <dbReference type="NCBI Taxonomy" id="399736"/>
    <lineage>
        <taxon>Bacteria</taxon>
        <taxon>Bacillati</taxon>
        <taxon>Actinomycetota</taxon>
        <taxon>Actinomycetes</taxon>
        <taxon>Micrococcales</taxon>
        <taxon>Microbacteriaceae</taxon>
        <taxon>Agrococcus</taxon>
    </lineage>
</organism>
<sequence length="408" mass="42619">MTAVTHPGDLLTRRRRVATIVVLGLLTALGPFTIDLYLPAFPVLADDLGATDGQVQLTLAATTLGFALGQLVLGPLSDRIGRRWPLVATSTLHVLTSIAIAVAPNVEVLTVLRVLQGLGAAGGAVVAMAMVRDLFSGRSLVVYLSRLALIMGLAPILAPVIGSWLLEVTQWRGIFWVLALYGAIVILLVATLLRETLPPERRLRMGSGTLGSYRRVLGDRRFVGVAIIGSAGFAGIFSYLSTSPLLLQEVYGLSATEFGAVFAVCSVGVFIGVQTSSRLATRFGPQWVLAWSTAGMVVAAILMLVLDRSGLGLAGFIPAMVTFTLSFGLTMPCVQVLALVEHGSEAGTAASLIGASNMLLASIVGGVIGNFAVHDAVPMGAVMLGGGLLATLSLWLLVRPRTVPALVD</sequence>
<keyword evidence="7 8" id="KW-0472">Membrane</keyword>
<dbReference type="PROSITE" id="PS00216">
    <property type="entry name" value="SUGAR_TRANSPORT_1"/>
    <property type="match status" value="1"/>
</dbReference>
<dbReference type="STRING" id="399736.SAMN04489720_2327"/>
<keyword evidence="5 8" id="KW-0812">Transmembrane</keyword>
<dbReference type="EMBL" id="LT629695">
    <property type="protein sequence ID" value="SDH77037.1"/>
    <property type="molecule type" value="Genomic_DNA"/>
</dbReference>
<feature type="transmembrane region" description="Helical" evidence="8">
    <location>
        <begin position="143"/>
        <end position="161"/>
    </location>
</feature>
<dbReference type="SUPFAM" id="SSF103473">
    <property type="entry name" value="MFS general substrate transporter"/>
    <property type="match status" value="1"/>
</dbReference>
<dbReference type="PROSITE" id="PS50850">
    <property type="entry name" value="MFS"/>
    <property type="match status" value="1"/>
</dbReference>
<dbReference type="GO" id="GO:0042910">
    <property type="term" value="F:xenobiotic transmembrane transporter activity"/>
    <property type="evidence" value="ECO:0007669"/>
    <property type="project" value="InterPro"/>
</dbReference>
<protein>
    <submittedName>
        <fullName evidence="10">MFS transporter, DHA1 family, bicyclomycin/chloramphenicol resistance protein</fullName>
    </submittedName>
</protein>
<dbReference type="InterPro" id="IPR011701">
    <property type="entry name" value="MFS"/>
</dbReference>
<feature type="transmembrane region" description="Helical" evidence="8">
    <location>
        <begin position="85"/>
        <end position="104"/>
    </location>
</feature>
<evidence type="ECO:0000313" key="11">
    <source>
        <dbReference type="Proteomes" id="UP000198822"/>
    </source>
</evidence>
<evidence type="ECO:0000259" key="9">
    <source>
        <dbReference type="PROSITE" id="PS50850"/>
    </source>
</evidence>
<dbReference type="AlphaFoldDB" id="A0A1G8F4L5"/>
<feature type="transmembrane region" description="Helical" evidence="8">
    <location>
        <begin position="312"/>
        <end position="340"/>
    </location>
</feature>
<evidence type="ECO:0000256" key="3">
    <source>
        <dbReference type="ARBA" id="ARBA00022448"/>
    </source>
</evidence>
<evidence type="ECO:0000256" key="4">
    <source>
        <dbReference type="ARBA" id="ARBA00022475"/>
    </source>
</evidence>
<evidence type="ECO:0000256" key="6">
    <source>
        <dbReference type="ARBA" id="ARBA00022989"/>
    </source>
</evidence>
<feature type="domain" description="Major facilitator superfamily (MFS) profile" evidence="9">
    <location>
        <begin position="19"/>
        <end position="403"/>
    </location>
</feature>
<feature type="transmembrane region" description="Helical" evidence="8">
    <location>
        <begin position="173"/>
        <end position="193"/>
    </location>
</feature>
<dbReference type="Proteomes" id="UP000198822">
    <property type="component" value="Chromosome I"/>
</dbReference>
<dbReference type="OrthoDB" id="9814303at2"/>
<feature type="transmembrane region" description="Helical" evidence="8">
    <location>
        <begin position="252"/>
        <end position="275"/>
    </location>
</feature>
<evidence type="ECO:0000256" key="2">
    <source>
        <dbReference type="ARBA" id="ARBA00006236"/>
    </source>
</evidence>
<feature type="transmembrane region" description="Helical" evidence="8">
    <location>
        <begin position="352"/>
        <end position="373"/>
    </location>
</feature>
<dbReference type="GO" id="GO:1990961">
    <property type="term" value="P:xenobiotic detoxification by transmembrane export across the plasma membrane"/>
    <property type="evidence" value="ECO:0007669"/>
    <property type="project" value="InterPro"/>
</dbReference>
<dbReference type="RefSeq" id="WP_092505181.1">
    <property type="nucleotide sequence ID" value="NZ_LT629695.1"/>
</dbReference>
<dbReference type="GO" id="GO:0005886">
    <property type="term" value="C:plasma membrane"/>
    <property type="evidence" value="ECO:0007669"/>
    <property type="project" value="UniProtKB-SubCell"/>
</dbReference>
<reference evidence="11" key="1">
    <citation type="submission" date="2016-10" db="EMBL/GenBank/DDBJ databases">
        <authorList>
            <person name="Varghese N."/>
            <person name="Submissions S."/>
        </authorList>
    </citation>
    <scope>NUCLEOTIDE SEQUENCE [LARGE SCALE GENOMIC DNA]</scope>
    <source>
        <strain evidence="11">DSM 22002</strain>
    </source>
</reference>
<dbReference type="PANTHER" id="PTHR43124:SF3">
    <property type="entry name" value="CHLORAMPHENICOL EFFLUX PUMP RV0191"/>
    <property type="match status" value="1"/>
</dbReference>
<dbReference type="PANTHER" id="PTHR43124">
    <property type="entry name" value="PURINE EFFLUX PUMP PBUE"/>
    <property type="match status" value="1"/>
</dbReference>
<proteinExistence type="inferred from homology"/>
<comment type="subcellular location">
    <subcellularLocation>
        <location evidence="1">Cell membrane</location>
        <topology evidence="1">Multi-pass membrane protein</topology>
    </subcellularLocation>
</comment>
<evidence type="ECO:0000256" key="7">
    <source>
        <dbReference type="ARBA" id="ARBA00023136"/>
    </source>
</evidence>
<keyword evidence="11" id="KW-1185">Reference proteome</keyword>
<keyword evidence="6 8" id="KW-1133">Transmembrane helix</keyword>
<feature type="transmembrane region" description="Helical" evidence="8">
    <location>
        <begin position="287"/>
        <end position="306"/>
    </location>
</feature>
<evidence type="ECO:0000256" key="1">
    <source>
        <dbReference type="ARBA" id="ARBA00004651"/>
    </source>
</evidence>
<dbReference type="InterPro" id="IPR050189">
    <property type="entry name" value="MFS_Efflux_Transporters"/>
</dbReference>
<feature type="transmembrane region" description="Helical" evidence="8">
    <location>
        <begin position="54"/>
        <end position="73"/>
    </location>
</feature>
<feature type="transmembrane region" description="Helical" evidence="8">
    <location>
        <begin position="17"/>
        <end position="34"/>
    </location>
</feature>
<dbReference type="InterPro" id="IPR004812">
    <property type="entry name" value="Efflux_drug-R_Bcr/CmlA"/>
</dbReference>